<gene>
    <name evidence="2" type="ORF">C7378_3305</name>
</gene>
<feature type="transmembrane region" description="Helical" evidence="1">
    <location>
        <begin position="118"/>
        <end position="135"/>
    </location>
</feature>
<reference evidence="2 3" key="1">
    <citation type="submission" date="2019-03" db="EMBL/GenBank/DDBJ databases">
        <title>Genomic Encyclopedia of Type Strains, Phase IV (KMG-IV): sequencing the most valuable type-strain genomes for metagenomic binning, comparative biology and taxonomic classification.</title>
        <authorList>
            <person name="Goeker M."/>
        </authorList>
    </citation>
    <scope>NUCLEOTIDE SEQUENCE [LARGE SCALE GENOMIC DNA]</scope>
    <source>
        <strain evidence="2 3">DSM 103428</strain>
    </source>
</reference>
<organism evidence="2 3">
    <name type="scientific">Acidipila rosea</name>
    <dbReference type="NCBI Taxonomy" id="768535"/>
    <lineage>
        <taxon>Bacteria</taxon>
        <taxon>Pseudomonadati</taxon>
        <taxon>Acidobacteriota</taxon>
        <taxon>Terriglobia</taxon>
        <taxon>Terriglobales</taxon>
        <taxon>Acidobacteriaceae</taxon>
        <taxon>Acidipila</taxon>
    </lineage>
</organism>
<evidence type="ECO:0000256" key="1">
    <source>
        <dbReference type="SAM" id="Phobius"/>
    </source>
</evidence>
<dbReference type="RefSeq" id="WP_131999077.1">
    <property type="nucleotide sequence ID" value="NZ_SMGK01000007.1"/>
</dbReference>
<dbReference type="InterPro" id="IPR051533">
    <property type="entry name" value="WaaL-like"/>
</dbReference>
<feature type="transmembrane region" description="Helical" evidence="1">
    <location>
        <begin position="6"/>
        <end position="26"/>
    </location>
</feature>
<keyword evidence="1" id="KW-1133">Transmembrane helix</keyword>
<feature type="transmembrane region" description="Helical" evidence="1">
    <location>
        <begin position="389"/>
        <end position="409"/>
    </location>
</feature>
<protein>
    <recommendedName>
        <fullName evidence="4">O-antigen ligase</fullName>
    </recommendedName>
</protein>
<dbReference type="OrthoDB" id="5120020at2"/>
<feature type="transmembrane region" description="Helical" evidence="1">
    <location>
        <begin position="88"/>
        <end position="106"/>
    </location>
</feature>
<accession>A0A4R1KZU7</accession>
<dbReference type="PANTHER" id="PTHR37422:SF13">
    <property type="entry name" value="LIPOPOLYSACCHARIDE BIOSYNTHESIS PROTEIN PA4999-RELATED"/>
    <property type="match status" value="1"/>
</dbReference>
<name>A0A4R1KZU7_9BACT</name>
<keyword evidence="3" id="KW-1185">Reference proteome</keyword>
<evidence type="ECO:0000313" key="2">
    <source>
        <dbReference type="EMBL" id="TCK70150.1"/>
    </source>
</evidence>
<dbReference type="Proteomes" id="UP000295210">
    <property type="component" value="Unassembled WGS sequence"/>
</dbReference>
<proteinExistence type="predicted"/>
<dbReference type="PANTHER" id="PTHR37422">
    <property type="entry name" value="TEICHURONIC ACID BIOSYNTHESIS PROTEIN TUAE"/>
    <property type="match status" value="1"/>
</dbReference>
<keyword evidence="1" id="KW-0812">Transmembrane</keyword>
<feature type="transmembrane region" description="Helical" evidence="1">
    <location>
        <begin position="58"/>
        <end position="76"/>
    </location>
</feature>
<dbReference type="EMBL" id="SMGK01000007">
    <property type="protein sequence ID" value="TCK70150.1"/>
    <property type="molecule type" value="Genomic_DNA"/>
</dbReference>
<comment type="caution">
    <text evidence="2">The sequence shown here is derived from an EMBL/GenBank/DDBJ whole genome shotgun (WGS) entry which is preliminary data.</text>
</comment>
<sequence>MLNMLIMAAVGLGVAWVMYYAVGAAAGSLKVGLGALVVTFLTTTALSGSQGLQLGINIYPEDLVCTVLFLAATVRYLVNFKFLEWKRFLAVSGMILTFVESLRGALEVGVKPAGQEARGWFYTFAVLLYVLSFVIGEEEWNEILISLRWMTFGIMVIAICRWGMIGTGLANSAMFAVPGDESAGGGLRVVPSICALAVAESFLIESFYLSRRPQTRWSQITPLVLIVSVVLLQHRTLWVGLMAPIFWLGLKDKNFRRYSIVIVAATGVGLLIILTTNIAPALREALTLSATSDGTMLWRINSWQGTISNWQNSDAISHIFGIPFGVANPRVMSNGTTVDMSSHDYLVDTLARLGAAGVVLVIVLLLGTFWQSLKLNYSNNRGQENPGRIMVALMLLIFGYCVTYGPDYYQMALIGSILAYSPTLSDKQFTIQASPVNSLCSTN</sequence>
<feature type="transmembrane region" description="Helical" evidence="1">
    <location>
        <begin position="350"/>
        <end position="369"/>
    </location>
</feature>
<feature type="transmembrane region" description="Helical" evidence="1">
    <location>
        <begin position="189"/>
        <end position="210"/>
    </location>
</feature>
<keyword evidence="1" id="KW-0472">Membrane</keyword>
<feature type="transmembrane region" description="Helical" evidence="1">
    <location>
        <begin position="147"/>
        <end position="169"/>
    </location>
</feature>
<feature type="transmembrane region" description="Helical" evidence="1">
    <location>
        <begin position="258"/>
        <end position="279"/>
    </location>
</feature>
<feature type="transmembrane region" description="Helical" evidence="1">
    <location>
        <begin position="222"/>
        <end position="246"/>
    </location>
</feature>
<evidence type="ECO:0008006" key="4">
    <source>
        <dbReference type="Google" id="ProtNLM"/>
    </source>
</evidence>
<evidence type="ECO:0000313" key="3">
    <source>
        <dbReference type="Proteomes" id="UP000295210"/>
    </source>
</evidence>
<dbReference type="AlphaFoldDB" id="A0A4R1KZU7"/>
<feature type="transmembrane region" description="Helical" evidence="1">
    <location>
        <begin position="33"/>
        <end position="52"/>
    </location>
</feature>